<evidence type="ECO:0000256" key="2">
    <source>
        <dbReference type="ARBA" id="ARBA00022777"/>
    </source>
</evidence>
<dbReference type="Gene3D" id="3.30.565.10">
    <property type="entry name" value="Histidine kinase-like ATPase, C-terminal domain"/>
    <property type="match status" value="1"/>
</dbReference>
<dbReference type="RefSeq" id="WP_107248095.1">
    <property type="nucleotide sequence ID" value="NZ_JYIK01000707.1"/>
</dbReference>
<proteinExistence type="predicted"/>
<evidence type="ECO:0000256" key="4">
    <source>
        <dbReference type="SAM" id="Phobius"/>
    </source>
</evidence>
<keyword evidence="3" id="KW-0902">Two-component regulatory system</keyword>
<dbReference type="InterPro" id="IPR036890">
    <property type="entry name" value="HATPase_C_sf"/>
</dbReference>
<accession>A0A132NIK2</accession>
<feature type="transmembrane region" description="Helical" evidence="4">
    <location>
        <begin position="12"/>
        <end position="35"/>
    </location>
</feature>
<keyword evidence="2 7" id="KW-0418">Kinase</keyword>
<dbReference type="Proteomes" id="UP000070598">
    <property type="component" value="Unassembled WGS sequence"/>
</dbReference>
<keyword evidence="4" id="KW-0472">Membrane</keyword>
<feature type="domain" description="Phage shock protein PspC N-terminal" evidence="6">
    <location>
        <begin position="1"/>
        <end position="38"/>
    </location>
</feature>
<comment type="caution">
    <text evidence="7">The sequence shown here is derived from an EMBL/GenBank/DDBJ whole genome shotgun (WGS) entry which is preliminary data.</text>
</comment>
<evidence type="ECO:0000259" key="5">
    <source>
        <dbReference type="Pfam" id="PF02518"/>
    </source>
</evidence>
<name>A0A132NIK2_9ACTN</name>
<dbReference type="InterPro" id="IPR050482">
    <property type="entry name" value="Sensor_HK_TwoCompSys"/>
</dbReference>
<feature type="non-terminal residue" evidence="7">
    <location>
        <position position="1"/>
    </location>
</feature>
<evidence type="ECO:0000259" key="6">
    <source>
        <dbReference type="Pfam" id="PF04024"/>
    </source>
</evidence>
<dbReference type="InterPro" id="IPR003594">
    <property type="entry name" value="HATPase_dom"/>
</dbReference>
<dbReference type="CDD" id="cd16917">
    <property type="entry name" value="HATPase_UhpB-NarQ-NarX-like"/>
    <property type="match status" value="1"/>
</dbReference>
<feature type="transmembrane region" description="Helical" evidence="4">
    <location>
        <begin position="116"/>
        <end position="136"/>
    </location>
</feature>
<dbReference type="PANTHER" id="PTHR24421">
    <property type="entry name" value="NITRATE/NITRITE SENSOR PROTEIN NARX-RELATED"/>
    <property type="match status" value="1"/>
</dbReference>
<dbReference type="GO" id="GO:0000160">
    <property type="term" value="P:phosphorelay signal transduction system"/>
    <property type="evidence" value="ECO:0007669"/>
    <property type="project" value="UniProtKB-KW"/>
</dbReference>
<evidence type="ECO:0000313" key="8">
    <source>
        <dbReference type="Proteomes" id="UP000070598"/>
    </source>
</evidence>
<dbReference type="PATRIC" id="fig|1469144.9.peg.4075"/>
<keyword evidence="1" id="KW-0808">Transferase</keyword>
<evidence type="ECO:0000256" key="3">
    <source>
        <dbReference type="ARBA" id="ARBA00023012"/>
    </source>
</evidence>
<evidence type="ECO:0000313" key="7">
    <source>
        <dbReference type="EMBL" id="KWX09836.1"/>
    </source>
</evidence>
<evidence type="ECO:0000256" key="1">
    <source>
        <dbReference type="ARBA" id="ARBA00022679"/>
    </source>
</evidence>
<sequence length="362" mass="38846">LALHLGVDPLLVRIVFVLLAFTGLAGVVLYAAFWIVVPLGKEPDAVAPRTPQPRIVWPLIGIAAGMLMLTQTAGFGVSWLTWPLVVVGGGVAILWQQIDDSTVGGTRRWLGLTRTVGGVALILVGAALLIASEGAWDVAKNALLGAAVTVVGLALVSSPYWLRLLRELDAERRERIRSQERAELAAHVHDSVLHTLALIQRHAQDPKEVLRLARAQERALRTWLYRPDSAADQTLAAAVEDLAARIEEAHGVSIEVVCVGDCALDARLGAQLQAAREAMVNAAKYAGSAPISVYAEVEPDQVAIFVRDRGPGFDPDSVPEDRLGVRESIIGRMRRNGGTARIRSTPGEGTEVQLEMTRSTSG</sequence>
<gene>
    <name evidence="7" type="ORF">TR74_07200</name>
</gene>
<dbReference type="EMBL" id="JYIK01000707">
    <property type="protein sequence ID" value="KWX09836.1"/>
    <property type="molecule type" value="Genomic_DNA"/>
</dbReference>
<feature type="transmembrane region" description="Helical" evidence="4">
    <location>
        <begin position="79"/>
        <end position="95"/>
    </location>
</feature>
<keyword evidence="4" id="KW-1133">Transmembrane helix</keyword>
<dbReference type="SUPFAM" id="SSF55874">
    <property type="entry name" value="ATPase domain of HSP90 chaperone/DNA topoisomerase II/histidine kinase"/>
    <property type="match status" value="1"/>
</dbReference>
<feature type="transmembrane region" description="Helical" evidence="4">
    <location>
        <begin position="55"/>
        <end position="73"/>
    </location>
</feature>
<dbReference type="InterPro" id="IPR007168">
    <property type="entry name" value="Phageshock_PspC_N"/>
</dbReference>
<protein>
    <submittedName>
        <fullName evidence="7">Histidine kinase</fullName>
    </submittedName>
</protein>
<feature type="domain" description="Histidine kinase/HSP90-like ATPase" evidence="5">
    <location>
        <begin position="273"/>
        <end position="356"/>
    </location>
</feature>
<feature type="transmembrane region" description="Helical" evidence="4">
    <location>
        <begin position="142"/>
        <end position="162"/>
    </location>
</feature>
<organism evidence="7 8">
    <name type="scientific">Carbonactinospora thermoautotrophica</name>
    <dbReference type="NCBI Taxonomy" id="1469144"/>
    <lineage>
        <taxon>Bacteria</taxon>
        <taxon>Bacillati</taxon>
        <taxon>Actinomycetota</taxon>
        <taxon>Actinomycetes</taxon>
        <taxon>Kitasatosporales</taxon>
        <taxon>Carbonactinosporaceae</taxon>
        <taxon>Carbonactinospora</taxon>
    </lineage>
</organism>
<dbReference type="PANTHER" id="PTHR24421:SF61">
    <property type="entry name" value="OXYGEN SENSOR HISTIDINE KINASE NREB"/>
    <property type="match status" value="1"/>
</dbReference>
<dbReference type="AlphaFoldDB" id="A0A132NIK2"/>
<dbReference type="Pfam" id="PF02518">
    <property type="entry name" value="HATPase_c"/>
    <property type="match status" value="1"/>
</dbReference>
<keyword evidence="4" id="KW-0812">Transmembrane</keyword>
<reference evidence="8" key="1">
    <citation type="submission" date="2015-02" db="EMBL/GenBank/DDBJ databases">
        <title>Physiological reanalysis, assessment of diazotrophy, and genome sequences of multiple isolates of Streptomyces thermoautotrophicus.</title>
        <authorList>
            <person name="MacKellar D.C."/>
            <person name="Lieber L."/>
            <person name="Norman J."/>
            <person name="Bolger A."/>
            <person name="Tobin C."/>
            <person name="Murray J.W."/>
            <person name="Friesen M."/>
            <person name="Prell J."/>
        </authorList>
    </citation>
    <scope>NUCLEOTIDE SEQUENCE [LARGE SCALE GENOMIC DNA]</scope>
    <source>
        <strain evidence="8">UBT1</strain>
    </source>
</reference>
<dbReference type="GO" id="GO:0016301">
    <property type="term" value="F:kinase activity"/>
    <property type="evidence" value="ECO:0007669"/>
    <property type="project" value="UniProtKB-KW"/>
</dbReference>
<dbReference type="Pfam" id="PF04024">
    <property type="entry name" value="PspC"/>
    <property type="match status" value="1"/>
</dbReference>